<feature type="compositionally biased region" description="Polar residues" evidence="1">
    <location>
        <begin position="557"/>
        <end position="595"/>
    </location>
</feature>
<dbReference type="PATRIC" id="fig|1217648.3.peg.3276"/>
<accession>N9FDM2</accession>
<dbReference type="STRING" id="262668.GCA_000931715_00077"/>
<feature type="region of interest" description="Disordered" evidence="1">
    <location>
        <begin position="649"/>
        <end position="702"/>
    </location>
</feature>
<feature type="transmembrane region" description="Helical" evidence="2">
    <location>
        <begin position="57"/>
        <end position="80"/>
    </location>
</feature>
<keyword evidence="2" id="KW-0812">Transmembrane</keyword>
<dbReference type="InterPro" id="IPR012931">
    <property type="entry name" value="TraG_N_Proteobacteria"/>
</dbReference>
<feature type="transmembrane region" description="Helical" evidence="2">
    <location>
        <begin position="363"/>
        <end position="387"/>
    </location>
</feature>
<proteinExistence type="predicted"/>
<dbReference type="Pfam" id="PF07916">
    <property type="entry name" value="TraG_N"/>
    <property type="match status" value="1"/>
</dbReference>
<name>N9FDM2_9GAMM</name>
<feature type="region of interest" description="Disordered" evidence="1">
    <location>
        <begin position="751"/>
        <end position="791"/>
    </location>
</feature>
<dbReference type="RefSeq" id="WP_005063339.1">
    <property type="nucleotide sequence ID" value="NZ_KB849767.1"/>
</dbReference>
<dbReference type="GeneID" id="29858265"/>
<evidence type="ECO:0000256" key="1">
    <source>
        <dbReference type="SAM" id="MobiDB-lite"/>
    </source>
</evidence>
<feature type="compositionally biased region" description="Polar residues" evidence="1">
    <location>
        <begin position="609"/>
        <end position="628"/>
    </location>
</feature>
<evidence type="ECO:0000259" key="3">
    <source>
        <dbReference type="Pfam" id="PF07916"/>
    </source>
</evidence>
<reference evidence="4 5" key="1">
    <citation type="submission" date="2013-02" db="EMBL/GenBank/DDBJ databases">
        <title>The Genome Sequence of Acinetobacter beijerinckii CIP 110307.</title>
        <authorList>
            <consortium name="The Broad Institute Genome Sequencing Platform"/>
            <consortium name="The Broad Institute Genome Sequencing Center for Infectious Disease"/>
            <person name="Cerqueira G."/>
            <person name="Feldgarden M."/>
            <person name="Courvalin P."/>
            <person name="Perichon B."/>
            <person name="Grillot-Courvalin C."/>
            <person name="Clermont D."/>
            <person name="Rocha E."/>
            <person name="Yoon E.-J."/>
            <person name="Nemec A."/>
            <person name="Walker B."/>
            <person name="Young S.K."/>
            <person name="Zeng Q."/>
            <person name="Gargeya S."/>
            <person name="Fitzgerald M."/>
            <person name="Haas B."/>
            <person name="Abouelleil A."/>
            <person name="Alvarado L."/>
            <person name="Arachchi H.M."/>
            <person name="Berlin A.M."/>
            <person name="Chapman S.B."/>
            <person name="Dewar J."/>
            <person name="Goldberg J."/>
            <person name="Griggs A."/>
            <person name="Gujja S."/>
            <person name="Hansen M."/>
            <person name="Howarth C."/>
            <person name="Imamovic A."/>
            <person name="Larimer J."/>
            <person name="McCowan C."/>
            <person name="Murphy C."/>
            <person name="Neiman D."/>
            <person name="Pearson M."/>
            <person name="Priest M."/>
            <person name="Roberts A."/>
            <person name="Saif S."/>
            <person name="Shea T."/>
            <person name="Sisk P."/>
            <person name="Sykes S."/>
            <person name="Wortman J."/>
            <person name="Nusbaum C."/>
            <person name="Birren B."/>
        </authorList>
    </citation>
    <scope>NUCLEOTIDE SEQUENCE [LARGE SCALE GENOMIC DNA]</scope>
    <source>
        <strain evidence="4 5">CIP 110307</strain>
    </source>
</reference>
<dbReference type="eggNOG" id="COG4678">
    <property type="taxonomic scope" value="Bacteria"/>
</dbReference>
<evidence type="ECO:0000313" key="5">
    <source>
        <dbReference type="Proteomes" id="UP000017670"/>
    </source>
</evidence>
<feature type="transmembrane region" description="Helical" evidence="2">
    <location>
        <begin position="426"/>
        <end position="443"/>
    </location>
</feature>
<dbReference type="HOGENOM" id="CLU_011597_0_0_6"/>
<feature type="transmembrane region" description="Helical" evidence="2">
    <location>
        <begin position="30"/>
        <end position="51"/>
    </location>
</feature>
<dbReference type="AlphaFoldDB" id="N9FDM2"/>
<feature type="domain" description="TraG N-terminal Proteobacteria" evidence="3">
    <location>
        <begin position="4"/>
        <end position="457"/>
    </location>
</feature>
<evidence type="ECO:0000313" key="4">
    <source>
        <dbReference type="EMBL" id="ENW02959.1"/>
    </source>
</evidence>
<feature type="region of interest" description="Disordered" evidence="1">
    <location>
        <begin position="543"/>
        <end position="628"/>
    </location>
</feature>
<sequence length="1004" mass="107665">MDFEINTYWNVEVTYQIFNGVSAIMQSGNFVGLIKLAFLIMCLISLITFMWNKDMGFFRWFFQALLFTMLINMPIAKVVLTDNLSQQPPKIVQNVPWVLAAGGAFINNASGWVVKTYETVFNVPSELSLHGTGDMGYGQALIKHANKITITDPILRSDVMQFFKECTIYDIQDGYVSPVELANKTDTWNYVLNNTNPARFVTFGSLSGTRTTRTCTEAAADLKTRVQNGLEASMKMYGKTFFNRFPDNMAYQMYLNSLGTSYSWLINSNQSASDGVKQAMFNNVWREAGTELPALLNDPSRVAEITANAGAALGAQQVQGSMSVVSKLAYEVIPQLRNWLEAILYSIFPIVLVMMVLSKADNMIGILGAYFSSLLALGMIPIFFAVINHISLIYMKMKADALSLSTGVPFGKMGVLDSTLIDEQTMVGYMVILSIGLASWLAFKMNGSITGVGQRMMMAWSAAGGAGSSLSTGNASIGEQTIDNISANNTNMHKMDTSALYNNNGRTYVGSDATRTQYNNGDVATQYHNNDLHYGASVGSGLSRNLGSERSAETALGRNSNFETNSTQGTTFSHEANQGQGRSDLQSIGVNASNGINGGDRRGFDNNLGVGSSSAQHGGYTDSRSFDQTLNGGLNGNLGLALPSGGGGNSGAINPNTGVPAASSQGVPGVPGTPAGANGVPGTPAGANGVPGTPAGANGVPGANAVPNANNAAPGKGGGKGLPVYGSLGAQGGIDFRYNEGAQVTNGAELRVQGDKNQGVNQNIYHDKTGSLTDTNESQRQSNQTWGVQNTGSIFNNDQVITGQSANLSQQQASRESAGINYSRSLNFDTDYGRSVTHATDVARANNMSPGQFSLLTPKEQQELSQEYLMKQEASSLQMPKQFLDGSNVQNRPDLYVSFDQYKNEIAERYGFDQKAQDNLDRVGVSNNDVAALKPNLSTPEVVSGAAGVIGNQAADLKEREKNLRENAKDRVDYDQKLEPDSKITKVLQDKLGTWGDGDNQPKK</sequence>
<keyword evidence="2" id="KW-1133">Transmembrane helix</keyword>
<comment type="caution">
    <text evidence="4">The sequence shown here is derived from an EMBL/GenBank/DDBJ whole genome shotgun (WGS) entry which is preliminary data.</text>
</comment>
<keyword evidence="5" id="KW-1185">Reference proteome</keyword>
<dbReference type="Proteomes" id="UP000017670">
    <property type="component" value="Unassembled WGS sequence"/>
</dbReference>
<feature type="transmembrane region" description="Helical" evidence="2">
    <location>
        <begin position="339"/>
        <end position="357"/>
    </location>
</feature>
<feature type="compositionally biased region" description="Low complexity" evidence="1">
    <location>
        <begin position="666"/>
        <end position="702"/>
    </location>
</feature>
<dbReference type="EMBL" id="APQL01000013">
    <property type="protein sequence ID" value="ENW02959.1"/>
    <property type="molecule type" value="Genomic_DNA"/>
</dbReference>
<keyword evidence="2" id="KW-0472">Membrane</keyword>
<organism evidence="4 5">
    <name type="scientific">Acinetobacter beijerinckii CIP 110307</name>
    <dbReference type="NCBI Taxonomy" id="1217648"/>
    <lineage>
        <taxon>Bacteria</taxon>
        <taxon>Pseudomonadati</taxon>
        <taxon>Pseudomonadota</taxon>
        <taxon>Gammaproteobacteria</taxon>
        <taxon>Moraxellales</taxon>
        <taxon>Moraxellaceae</taxon>
        <taxon>Acinetobacter</taxon>
    </lineage>
</organism>
<feature type="compositionally biased region" description="Polar residues" evidence="1">
    <location>
        <begin position="755"/>
        <end position="791"/>
    </location>
</feature>
<protein>
    <recommendedName>
        <fullName evidence="3">TraG N-terminal Proteobacteria domain-containing protein</fullName>
    </recommendedName>
</protein>
<evidence type="ECO:0000256" key="2">
    <source>
        <dbReference type="SAM" id="Phobius"/>
    </source>
</evidence>
<gene>
    <name evidence="4" type="ORF">F933_03365</name>
</gene>